<dbReference type="EMBL" id="LC625835">
    <property type="protein sequence ID" value="BCU03474.1"/>
    <property type="molecule type" value="Genomic_DNA"/>
</dbReference>
<sequence>MSLFPLFPSPVFAIHPFFFFLKQFFHFPMGLFGGGSLSSDPMSFPARASRLTADDDHMIDGPTQQGYVHADKGPIKREKKKKRNTNATSTGGDGPDLFVPFFS</sequence>
<protein>
    <submittedName>
        <fullName evidence="2">Uncharacterized protein</fullName>
    </submittedName>
</protein>
<accession>A0A811BN69</accession>
<evidence type="ECO:0000313" key="3">
    <source>
        <dbReference type="Proteomes" id="UP001253637"/>
    </source>
</evidence>
<reference evidence="2" key="1">
    <citation type="submission" date="2021-04" db="EMBL/GenBank/DDBJ databases">
        <title>Draft Genome Sequence of Pandoravirus japonicus, Isolated from the Sabaishi River of Niigata, Japan.</title>
        <authorList>
            <person name="Hosokawa N."/>
            <person name="Takahashi H."/>
            <person name="Aoki K."/>
            <person name="Takemura M."/>
        </authorList>
    </citation>
    <scope>NUCLEOTIDE SEQUENCE</scope>
</reference>
<evidence type="ECO:0000313" key="2">
    <source>
        <dbReference type="EMBL" id="BCU03474.1"/>
    </source>
</evidence>
<feature type="region of interest" description="Disordered" evidence="1">
    <location>
        <begin position="55"/>
        <end position="103"/>
    </location>
</feature>
<evidence type="ECO:0000256" key="1">
    <source>
        <dbReference type="SAM" id="MobiDB-lite"/>
    </source>
</evidence>
<organism evidence="2 3">
    <name type="scientific">Pandoravirus japonicus</name>
    <dbReference type="NCBI Taxonomy" id="2823154"/>
    <lineage>
        <taxon>Viruses</taxon>
        <taxon>Pandoravirus</taxon>
    </lineage>
</organism>
<name>A0A811BN69_9VIRU</name>
<proteinExistence type="predicted"/>
<dbReference type="Proteomes" id="UP001253637">
    <property type="component" value="Segment"/>
</dbReference>